<dbReference type="InterPro" id="IPR055170">
    <property type="entry name" value="GFO_IDH_MocA-like_dom"/>
</dbReference>
<comment type="caution">
    <text evidence="3">The sequence shown here is derived from an EMBL/GenBank/DDBJ whole genome shotgun (WGS) entry which is preliminary data.</text>
</comment>
<name>A0AAV5PDL9_LACDE</name>
<dbReference type="SUPFAM" id="SSF55347">
    <property type="entry name" value="Glyceraldehyde-3-phosphate dehydrogenase-like, C-terminal domain"/>
    <property type="match status" value="1"/>
</dbReference>
<proteinExistence type="predicted"/>
<protein>
    <recommendedName>
        <fullName evidence="2">GFO/IDH/MocA-like oxidoreductase domain-containing protein</fullName>
    </recommendedName>
</protein>
<dbReference type="Proteomes" id="UP001165243">
    <property type="component" value="Unassembled WGS sequence"/>
</dbReference>
<dbReference type="Gene3D" id="3.30.360.10">
    <property type="entry name" value="Dihydrodipicolinate Reductase, domain 2"/>
    <property type="match status" value="1"/>
</dbReference>
<dbReference type="AlphaFoldDB" id="A0AAV5PDL9"/>
<evidence type="ECO:0000313" key="3">
    <source>
        <dbReference type="EMBL" id="GMB86318.1"/>
    </source>
</evidence>
<organism evidence="3 4">
    <name type="scientific">Lactobacillus delbrueckii subsp. bulgaricus</name>
    <dbReference type="NCBI Taxonomy" id="1585"/>
    <lineage>
        <taxon>Bacteria</taxon>
        <taxon>Bacillati</taxon>
        <taxon>Bacillota</taxon>
        <taxon>Bacilli</taxon>
        <taxon>Lactobacillales</taxon>
        <taxon>Lactobacillaceae</taxon>
        <taxon>Lactobacillus</taxon>
    </lineage>
</organism>
<feature type="domain" description="GFO/IDH/MocA-like oxidoreductase" evidence="2">
    <location>
        <begin position="8"/>
        <end position="97"/>
    </location>
</feature>
<gene>
    <name evidence="3" type="ORF">ME0900_06910</name>
</gene>
<evidence type="ECO:0000313" key="4">
    <source>
        <dbReference type="Proteomes" id="UP001165243"/>
    </source>
</evidence>
<feature type="compositionally biased region" description="Basic residues" evidence="1">
    <location>
        <begin position="121"/>
        <end position="135"/>
    </location>
</feature>
<reference evidence="3" key="1">
    <citation type="submission" date="2023-04" db="EMBL/GenBank/DDBJ databases">
        <title>Draft genome sequences of Lactobacillus delbrueckii subsp. bulgaricus ME-900 and ME-901 with improved acid tolerance.</title>
        <authorList>
            <person name="Ishida T."/>
            <person name="Yamamoto E."/>
            <person name="Koizumi A."/>
            <person name="Fujiwara S."/>
            <person name="Makino S."/>
            <person name="Kano H."/>
            <person name="Kimura K."/>
        </authorList>
    </citation>
    <scope>NUCLEOTIDE SEQUENCE</scope>
    <source>
        <strain evidence="3">ME-900</strain>
    </source>
</reference>
<dbReference type="EMBL" id="BSWK01000008">
    <property type="protein sequence ID" value="GMB86318.1"/>
    <property type="molecule type" value="Genomic_DNA"/>
</dbReference>
<evidence type="ECO:0000256" key="1">
    <source>
        <dbReference type="SAM" id="MobiDB-lite"/>
    </source>
</evidence>
<dbReference type="RefSeq" id="WP_014564545.1">
    <property type="nucleotide sequence ID" value="NZ_BSWJ01000009.1"/>
</dbReference>
<evidence type="ECO:0000259" key="2">
    <source>
        <dbReference type="Pfam" id="PF22725"/>
    </source>
</evidence>
<feature type="region of interest" description="Disordered" evidence="1">
    <location>
        <begin position="112"/>
        <end position="135"/>
    </location>
</feature>
<dbReference type="PANTHER" id="PTHR43054:SF1">
    <property type="entry name" value="SCYLLO-INOSITOL 2-DEHYDROGENASE (NADP(+)) IOLU"/>
    <property type="match status" value="1"/>
</dbReference>
<accession>A0AAV5PDL9</accession>
<sequence>MASDLQLLGPVHVVSLNYTQYSSRYDRFLAGDISPAFNPRLGGGALLDLNVYNIHLAVSLFGAPLDVHYFPNLQKGVDTSGVLVLAYDDKQASLTAAIGLPGLCPQPACHRRPGSSQGLHALRKKQKKQNRKIKN</sequence>
<dbReference type="PANTHER" id="PTHR43054">
    <property type="match status" value="1"/>
</dbReference>
<dbReference type="Pfam" id="PF22725">
    <property type="entry name" value="GFO_IDH_MocA_C3"/>
    <property type="match status" value="1"/>
</dbReference>